<dbReference type="PANTHER" id="PTHR42734">
    <property type="entry name" value="METAL TRANSPORT SYSTEM ATP-BINDING PROTEIN TM_0124-RELATED"/>
    <property type="match status" value="1"/>
</dbReference>
<dbReference type="Pfam" id="PF00005">
    <property type="entry name" value="ABC_tran"/>
    <property type="match status" value="1"/>
</dbReference>
<evidence type="ECO:0000256" key="3">
    <source>
        <dbReference type="ARBA" id="ARBA00022741"/>
    </source>
</evidence>
<dbReference type="GO" id="GO:0005524">
    <property type="term" value="F:ATP binding"/>
    <property type="evidence" value="ECO:0007669"/>
    <property type="project" value="UniProtKB-KW"/>
</dbReference>
<keyword evidence="3" id="KW-0547">Nucleotide-binding</keyword>
<dbReference type="SMART" id="SM00382">
    <property type="entry name" value="AAA"/>
    <property type="match status" value="1"/>
</dbReference>
<dbReference type="InterPro" id="IPR017871">
    <property type="entry name" value="ABC_transporter-like_CS"/>
</dbReference>
<dbReference type="Gene3D" id="3.40.50.300">
    <property type="entry name" value="P-loop containing nucleotide triphosphate hydrolases"/>
    <property type="match status" value="1"/>
</dbReference>
<evidence type="ECO:0000256" key="1">
    <source>
        <dbReference type="ARBA" id="ARBA00005417"/>
    </source>
</evidence>
<evidence type="ECO:0000313" key="7">
    <source>
        <dbReference type="Proteomes" id="UP000509513"/>
    </source>
</evidence>
<sequence>MNKKLIEICDLNFENILSNISLEIFEGDFIAIVGSNGGGKTTFLKLLLNILKPNSGEIQYFENIKNKMGYVPQNATAVDVIFPATVKEILETAFITNSSILKKISKIEKDYLKFLMQNFEITNLNSKLFAELSGGQKQRVMIVRALANKPKILFLDEPDMGLDKISQSKFIDNLNKINKENKTSIVFITHHLGMIEKYITKTFCINGILK</sequence>
<evidence type="ECO:0000256" key="4">
    <source>
        <dbReference type="ARBA" id="ARBA00022840"/>
    </source>
</evidence>
<accession>A0A7L5JSC6</accession>
<evidence type="ECO:0000259" key="5">
    <source>
        <dbReference type="PROSITE" id="PS50893"/>
    </source>
</evidence>
<dbReference type="AlphaFoldDB" id="A0A7L5JSC6"/>
<dbReference type="PROSITE" id="PS50893">
    <property type="entry name" value="ABC_TRANSPORTER_2"/>
    <property type="match status" value="1"/>
</dbReference>
<dbReference type="InterPro" id="IPR003439">
    <property type="entry name" value="ABC_transporter-like_ATP-bd"/>
</dbReference>
<dbReference type="SUPFAM" id="SSF52540">
    <property type="entry name" value="P-loop containing nucleoside triphosphate hydrolases"/>
    <property type="match status" value="1"/>
</dbReference>
<dbReference type="RefSeq" id="WP_024774344.1">
    <property type="nucleotide sequence ID" value="NZ_CP054051.1"/>
</dbReference>
<protein>
    <submittedName>
        <fullName evidence="6">Zinc ABC transporter, ATP-binding protein</fullName>
    </submittedName>
</protein>
<keyword evidence="4 6" id="KW-0067">ATP-binding</keyword>
<dbReference type="EMBL" id="CP054051">
    <property type="protein sequence ID" value="QKJ28124.1"/>
    <property type="molecule type" value="Genomic_DNA"/>
</dbReference>
<dbReference type="InterPro" id="IPR027417">
    <property type="entry name" value="P-loop_NTPase"/>
</dbReference>
<gene>
    <name evidence="6" type="primary">znuC</name>
    <name evidence="6" type="ORF">ACBT_2244</name>
</gene>
<feature type="domain" description="ABC transporter" evidence="5">
    <location>
        <begin position="1"/>
        <end position="208"/>
    </location>
</feature>
<dbReference type="PROSITE" id="PS00211">
    <property type="entry name" value="ABC_TRANSPORTER_1"/>
    <property type="match status" value="1"/>
</dbReference>
<dbReference type="GO" id="GO:0016887">
    <property type="term" value="F:ATP hydrolysis activity"/>
    <property type="evidence" value="ECO:0007669"/>
    <property type="project" value="InterPro"/>
</dbReference>
<dbReference type="InterPro" id="IPR050153">
    <property type="entry name" value="Metal_Ion_Import_ABC"/>
</dbReference>
<reference evidence="6 7" key="1">
    <citation type="submission" date="2020-05" db="EMBL/GenBank/DDBJ databases">
        <title>Complete genome sequencing of Campylobacter and Arcobacter type strains.</title>
        <authorList>
            <person name="Miller W.G."/>
            <person name="Yee E."/>
        </authorList>
    </citation>
    <scope>NUCLEOTIDE SEQUENCE [LARGE SCALE GENOMIC DNA]</scope>
    <source>
        <strain evidence="6 7">LMG 21996</strain>
    </source>
</reference>
<comment type="similarity">
    <text evidence="1">Belongs to the ABC transporter superfamily.</text>
</comment>
<evidence type="ECO:0000313" key="6">
    <source>
        <dbReference type="EMBL" id="QKJ28124.1"/>
    </source>
</evidence>
<dbReference type="InterPro" id="IPR003593">
    <property type="entry name" value="AAA+_ATPase"/>
</dbReference>
<keyword evidence="2" id="KW-0813">Transport</keyword>
<dbReference type="PANTHER" id="PTHR42734:SF17">
    <property type="entry name" value="METAL TRANSPORT SYSTEM ATP-BINDING PROTEIN TM_0124-RELATED"/>
    <property type="match status" value="1"/>
</dbReference>
<dbReference type="OrthoDB" id="9806726at2"/>
<dbReference type="Proteomes" id="UP000509513">
    <property type="component" value="Chromosome"/>
</dbReference>
<organism evidence="6 7">
    <name type="scientific">Aliarcobacter cibarius</name>
    <dbReference type="NCBI Taxonomy" id="255507"/>
    <lineage>
        <taxon>Bacteria</taxon>
        <taxon>Pseudomonadati</taxon>
        <taxon>Campylobacterota</taxon>
        <taxon>Epsilonproteobacteria</taxon>
        <taxon>Campylobacterales</taxon>
        <taxon>Arcobacteraceae</taxon>
        <taxon>Aliarcobacter</taxon>
    </lineage>
</organism>
<proteinExistence type="inferred from homology"/>
<evidence type="ECO:0000256" key="2">
    <source>
        <dbReference type="ARBA" id="ARBA00022448"/>
    </source>
</evidence>
<name>A0A7L5JSC6_9BACT</name>
<dbReference type="KEGG" id="acib:ACBT_2244"/>